<sequence>MIELLLPAFLVSVVLLGIHSYFGLEIIRRGIIFTDLAIGQWAAFGSALTLVLWDGKFMYPVSLGFALAGGLLIGALSRRSGHQAEPMIGLMYASAIAGVFLLLAKSPHGMEEIQNLMAYDILFTPLVEVGKTALIYAGLGSLLYFTRKLQGRLRELIFFLSFAATVTSSVKMAGVLVVFVLLIGPALISLYFFGGSRFTLLWAWGLGILLNLAALLGSYYLDLPTGYSVVAVQALAALLVGSGFVLAGKSLHTFQISENTP</sequence>
<reference evidence="8 9" key="1">
    <citation type="submission" date="2017-09" db="EMBL/GenBank/DDBJ databases">
        <title>Depth-based differentiation of microbial function through sediment-hosted aquifers and enrichment of novel symbionts in the deep terrestrial subsurface.</title>
        <authorList>
            <person name="Probst A.J."/>
            <person name="Ladd B."/>
            <person name="Jarett J.K."/>
            <person name="Geller-Mcgrath D.E."/>
            <person name="Sieber C.M."/>
            <person name="Emerson J.B."/>
            <person name="Anantharaman K."/>
            <person name="Thomas B.C."/>
            <person name="Malmstrom R."/>
            <person name="Stieglmeier M."/>
            <person name="Klingl A."/>
            <person name="Woyke T."/>
            <person name="Ryan C.M."/>
            <person name="Banfield J.F."/>
        </authorList>
    </citation>
    <scope>NUCLEOTIDE SEQUENCE [LARGE SCALE GENOMIC DNA]</scope>
    <source>
        <strain evidence="8">CG17_big_fil_post_rev_8_21_14_2_50_48_46</strain>
    </source>
</reference>
<feature type="transmembrane region" description="Helical" evidence="7">
    <location>
        <begin position="6"/>
        <end position="24"/>
    </location>
</feature>
<comment type="caution">
    <text evidence="8">The sequence shown here is derived from an EMBL/GenBank/DDBJ whole genome shotgun (WGS) entry which is preliminary data.</text>
</comment>
<evidence type="ECO:0000256" key="2">
    <source>
        <dbReference type="ARBA" id="ARBA00008034"/>
    </source>
</evidence>
<accession>A0A2M7FXJ5</accession>
<organism evidence="8 9">
    <name type="scientific">bacterium (Candidatus Blackallbacteria) CG17_big_fil_post_rev_8_21_14_2_50_48_46</name>
    <dbReference type="NCBI Taxonomy" id="2014261"/>
    <lineage>
        <taxon>Bacteria</taxon>
        <taxon>Candidatus Blackallbacteria</taxon>
    </lineage>
</organism>
<keyword evidence="5 7" id="KW-0472">Membrane</keyword>
<proteinExistence type="inferred from homology"/>
<evidence type="ECO:0000256" key="1">
    <source>
        <dbReference type="ARBA" id="ARBA00004141"/>
    </source>
</evidence>
<feature type="transmembrane region" description="Helical" evidence="7">
    <location>
        <begin position="176"/>
        <end position="193"/>
    </location>
</feature>
<name>A0A2M7FXJ5_9BACT</name>
<dbReference type="PANTHER" id="PTHR30477">
    <property type="entry name" value="ABC-TRANSPORTER METAL-BINDING PROTEIN"/>
    <property type="match status" value="1"/>
</dbReference>
<dbReference type="GO" id="GO:0010043">
    <property type="term" value="P:response to zinc ion"/>
    <property type="evidence" value="ECO:0007669"/>
    <property type="project" value="TreeGrafter"/>
</dbReference>
<comment type="subcellular location">
    <subcellularLocation>
        <location evidence="6">Cell membrane</location>
        <topology evidence="6">Multi-pass membrane protein</topology>
    </subcellularLocation>
    <subcellularLocation>
        <location evidence="1">Membrane</location>
        <topology evidence="1">Multi-pass membrane protein</topology>
    </subcellularLocation>
</comment>
<dbReference type="Proteomes" id="UP000231019">
    <property type="component" value="Unassembled WGS sequence"/>
</dbReference>
<feature type="transmembrane region" description="Helical" evidence="7">
    <location>
        <begin position="126"/>
        <end position="146"/>
    </location>
</feature>
<dbReference type="EMBL" id="PFFQ01000065">
    <property type="protein sequence ID" value="PIW14007.1"/>
    <property type="molecule type" value="Genomic_DNA"/>
</dbReference>
<dbReference type="InterPro" id="IPR037294">
    <property type="entry name" value="ABC_BtuC-like"/>
</dbReference>
<dbReference type="AlphaFoldDB" id="A0A2M7FXJ5"/>
<comment type="similarity">
    <text evidence="2 6">Belongs to the ABC-3 integral membrane protein family.</text>
</comment>
<feature type="transmembrane region" description="Helical" evidence="7">
    <location>
        <begin position="200"/>
        <end position="221"/>
    </location>
</feature>
<dbReference type="SUPFAM" id="SSF81345">
    <property type="entry name" value="ABC transporter involved in vitamin B12 uptake, BtuC"/>
    <property type="match status" value="1"/>
</dbReference>
<dbReference type="PANTHER" id="PTHR30477:SF19">
    <property type="entry name" value="METAL ABC TRANSPORTER PERMEASE"/>
    <property type="match status" value="1"/>
</dbReference>
<feature type="transmembrane region" description="Helical" evidence="7">
    <location>
        <begin position="227"/>
        <end position="247"/>
    </location>
</feature>
<evidence type="ECO:0000256" key="3">
    <source>
        <dbReference type="ARBA" id="ARBA00022692"/>
    </source>
</evidence>
<feature type="transmembrane region" description="Helical" evidence="7">
    <location>
        <begin position="31"/>
        <end position="51"/>
    </location>
</feature>
<evidence type="ECO:0000313" key="9">
    <source>
        <dbReference type="Proteomes" id="UP000231019"/>
    </source>
</evidence>
<dbReference type="GO" id="GO:0055085">
    <property type="term" value="P:transmembrane transport"/>
    <property type="evidence" value="ECO:0007669"/>
    <property type="project" value="InterPro"/>
</dbReference>
<evidence type="ECO:0000256" key="7">
    <source>
        <dbReference type="SAM" id="Phobius"/>
    </source>
</evidence>
<evidence type="ECO:0000256" key="4">
    <source>
        <dbReference type="ARBA" id="ARBA00022989"/>
    </source>
</evidence>
<evidence type="ECO:0000256" key="6">
    <source>
        <dbReference type="RuleBase" id="RU003943"/>
    </source>
</evidence>
<gene>
    <name evidence="8" type="ORF">COW36_23500</name>
</gene>
<keyword evidence="4 7" id="KW-1133">Transmembrane helix</keyword>
<feature type="transmembrane region" description="Helical" evidence="7">
    <location>
        <begin position="88"/>
        <end position="106"/>
    </location>
</feature>
<keyword evidence="6" id="KW-0813">Transport</keyword>
<dbReference type="InterPro" id="IPR001626">
    <property type="entry name" value="ABC_TroCD"/>
</dbReference>
<evidence type="ECO:0000313" key="8">
    <source>
        <dbReference type="EMBL" id="PIW14007.1"/>
    </source>
</evidence>
<keyword evidence="3 6" id="KW-0812">Transmembrane</keyword>
<protein>
    <submittedName>
        <fullName evidence="8">Metal ABC transporter permease</fullName>
    </submittedName>
</protein>
<dbReference type="Pfam" id="PF00950">
    <property type="entry name" value="ABC-3"/>
    <property type="match status" value="1"/>
</dbReference>
<evidence type="ECO:0000256" key="5">
    <source>
        <dbReference type="ARBA" id="ARBA00023136"/>
    </source>
</evidence>
<feature type="transmembrane region" description="Helical" evidence="7">
    <location>
        <begin position="57"/>
        <end position="76"/>
    </location>
</feature>
<dbReference type="GO" id="GO:0043190">
    <property type="term" value="C:ATP-binding cassette (ABC) transporter complex"/>
    <property type="evidence" value="ECO:0007669"/>
    <property type="project" value="InterPro"/>
</dbReference>